<dbReference type="EMBL" id="BPLQ01000921">
    <property type="protein sequence ID" value="GIX76467.1"/>
    <property type="molecule type" value="Genomic_DNA"/>
</dbReference>
<gene>
    <name evidence="1" type="ORF">CDAR_235331</name>
</gene>
<evidence type="ECO:0000313" key="2">
    <source>
        <dbReference type="Proteomes" id="UP001054837"/>
    </source>
</evidence>
<reference evidence="1 2" key="1">
    <citation type="submission" date="2021-06" db="EMBL/GenBank/DDBJ databases">
        <title>Caerostris darwini draft genome.</title>
        <authorList>
            <person name="Kono N."/>
            <person name="Arakawa K."/>
        </authorList>
    </citation>
    <scope>NUCLEOTIDE SEQUENCE [LARGE SCALE GENOMIC DNA]</scope>
</reference>
<dbReference type="AlphaFoldDB" id="A0AAV4MYR7"/>
<accession>A0AAV4MYR7</accession>
<comment type="caution">
    <text evidence="1">The sequence shown here is derived from an EMBL/GenBank/DDBJ whole genome shotgun (WGS) entry which is preliminary data.</text>
</comment>
<organism evidence="1 2">
    <name type="scientific">Caerostris darwini</name>
    <dbReference type="NCBI Taxonomy" id="1538125"/>
    <lineage>
        <taxon>Eukaryota</taxon>
        <taxon>Metazoa</taxon>
        <taxon>Ecdysozoa</taxon>
        <taxon>Arthropoda</taxon>
        <taxon>Chelicerata</taxon>
        <taxon>Arachnida</taxon>
        <taxon>Araneae</taxon>
        <taxon>Araneomorphae</taxon>
        <taxon>Entelegynae</taxon>
        <taxon>Araneoidea</taxon>
        <taxon>Araneidae</taxon>
        <taxon>Caerostris</taxon>
    </lineage>
</organism>
<protein>
    <submittedName>
        <fullName evidence="1">Uncharacterized protein</fullName>
    </submittedName>
</protein>
<evidence type="ECO:0000313" key="1">
    <source>
        <dbReference type="EMBL" id="GIX76467.1"/>
    </source>
</evidence>
<proteinExistence type="predicted"/>
<dbReference type="Proteomes" id="UP001054837">
    <property type="component" value="Unassembled WGS sequence"/>
</dbReference>
<sequence length="142" mass="16077">MELSEDFSSRYEFQQKTVLEARNSTWLLQNTLAKDIGSKVSLTAEERFKSQNFVQLGNGAHVCETRGTLSGMRTPKELRSLATARSGCFPRNESLRRSGARMAGADLSPRLPLFILFLLQLKDVAKAYLATRNYRKKFRIAT</sequence>
<name>A0AAV4MYR7_9ARAC</name>
<keyword evidence="2" id="KW-1185">Reference proteome</keyword>